<proteinExistence type="predicted"/>
<evidence type="ECO:0000313" key="3">
    <source>
        <dbReference type="Proteomes" id="UP001282284"/>
    </source>
</evidence>
<evidence type="ECO:0000259" key="1">
    <source>
        <dbReference type="Pfam" id="PF03413"/>
    </source>
</evidence>
<feature type="domain" description="PepSY" evidence="1">
    <location>
        <begin position="106"/>
        <end position="161"/>
    </location>
</feature>
<dbReference type="Proteomes" id="UP001282284">
    <property type="component" value="Unassembled WGS sequence"/>
</dbReference>
<dbReference type="Gene3D" id="3.10.450.40">
    <property type="match status" value="4"/>
</dbReference>
<feature type="domain" description="PepSY" evidence="1">
    <location>
        <begin position="288"/>
        <end position="340"/>
    </location>
</feature>
<dbReference type="EMBL" id="JAUBDI010000013">
    <property type="protein sequence ID" value="MDW0114169.1"/>
    <property type="molecule type" value="Genomic_DNA"/>
</dbReference>
<dbReference type="Pfam" id="PF03413">
    <property type="entry name" value="PepSY"/>
    <property type="match status" value="4"/>
</dbReference>
<gene>
    <name evidence="2" type="ORF">QT711_13315</name>
</gene>
<name>A0ABU4GAZ7_9BACL</name>
<protein>
    <submittedName>
        <fullName evidence="2">PepSY domain-containing protein</fullName>
    </submittedName>
</protein>
<evidence type="ECO:0000313" key="2">
    <source>
        <dbReference type="EMBL" id="MDW0114169.1"/>
    </source>
</evidence>
<accession>A0ABU4GAZ7</accession>
<feature type="domain" description="PepSY" evidence="1">
    <location>
        <begin position="37"/>
        <end position="86"/>
    </location>
</feature>
<reference evidence="2 3" key="1">
    <citation type="submission" date="2023-06" db="EMBL/GenBank/DDBJ databases">
        <title>Sporosarcina sp. nov., isolated from Korean traditional fermented seafood 'Jeotgal'.</title>
        <authorList>
            <person name="Yang A.I."/>
            <person name="Shin N.-R."/>
        </authorList>
    </citation>
    <scope>NUCLEOTIDE SEQUENCE [LARGE SCALE GENOMIC DNA]</scope>
    <source>
        <strain evidence="2 3">KCTC13119</strain>
    </source>
</reference>
<dbReference type="RefSeq" id="WP_317945006.1">
    <property type="nucleotide sequence ID" value="NZ_JAUBDI010000013.1"/>
</dbReference>
<feature type="domain" description="PepSY" evidence="1">
    <location>
        <begin position="179"/>
        <end position="234"/>
    </location>
</feature>
<organism evidence="2 3">
    <name type="scientific">Sporosarcina saromensis</name>
    <dbReference type="NCBI Taxonomy" id="359365"/>
    <lineage>
        <taxon>Bacteria</taxon>
        <taxon>Bacillati</taxon>
        <taxon>Bacillota</taxon>
        <taxon>Bacilli</taxon>
        <taxon>Bacillales</taxon>
        <taxon>Caryophanaceae</taxon>
        <taxon>Sporosarcina</taxon>
    </lineage>
</organism>
<keyword evidence="3" id="KW-1185">Reference proteome</keyword>
<dbReference type="InterPro" id="IPR025711">
    <property type="entry name" value="PepSY"/>
</dbReference>
<sequence length="346" mass="38866">MNKWTLIPAMAGVIAIGGVAMTSDSVPVSVASKDQLISLKEAKELAEKKVGGIVTEIELEQEGARYVYEVDAVAKGVEYELHVDALSREVVVVEKSTDTKWTDKMITEEQAVAIAKGMVNAVVKDIELDKDDNRYYYDIELEDDNFEYEVKVNAITSEVIKFDKEALDDDEYVQSEKLLTKEEAIAIAKKKANGTVEKIELDSDDNRKVYEIEMKDDEFEYEIDLDAATGEVLNFEKDRYRTAKNDTVPKVEATKQNATNHSLQVVQTTPVKQEVKAEQSQPVAKKTKLTKDQVLAIAKQKATGVVTDFELDDNVYEIEMEDGDIEYELEIDAYTGAILSFEKDED</sequence>
<comment type="caution">
    <text evidence="2">The sequence shown here is derived from an EMBL/GenBank/DDBJ whole genome shotgun (WGS) entry which is preliminary data.</text>
</comment>